<organism evidence="1 2">
    <name type="scientific">Paenibacillus cisolokensis</name>
    <dbReference type="NCBI Taxonomy" id="1658519"/>
    <lineage>
        <taxon>Bacteria</taxon>
        <taxon>Bacillati</taxon>
        <taxon>Bacillota</taxon>
        <taxon>Bacilli</taxon>
        <taxon>Bacillales</taxon>
        <taxon>Paenibacillaceae</taxon>
        <taxon>Paenibacillus</taxon>
    </lineage>
</organism>
<gene>
    <name evidence="1" type="ORF">PACILC2_27500</name>
</gene>
<evidence type="ECO:0000313" key="1">
    <source>
        <dbReference type="EMBL" id="GIQ64182.1"/>
    </source>
</evidence>
<comment type="caution">
    <text evidence="1">The sequence shown here is derived from an EMBL/GenBank/DDBJ whole genome shotgun (WGS) entry which is preliminary data.</text>
</comment>
<name>A0ABQ4N7N7_9BACL</name>
<dbReference type="Proteomes" id="UP000680304">
    <property type="component" value="Unassembled WGS sequence"/>
</dbReference>
<dbReference type="EMBL" id="BOVJ01000081">
    <property type="protein sequence ID" value="GIQ64182.1"/>
    <property type="molecule type" value="Genomic_DNA"/>
</dbReference>
<reference evidence="1 2" key="1">
    <citation type="submission" date="2021-04" db="EMBL/GenBank/DDBJ databases">
        <title>Draft genome sequence of Paenibacillus cisolokensis, LC2-13A.</title>
        <authorList>
            <person name="Uke A."/>
            <person name="Chhe C."/>
            <person name="Baramee S."/>
            <person name="Kosugi A."/>
        </authorList>
    </citation>
    <scope>NUCLEOTIDE SEQUENCE [LARGE SCALE GENOMIC DNA]</scope>
    <source>
        <strain evidence="1 2">LC2-13A</strain>
    </source>
</reference>
<keyword evidence="2" id="KW-1185">Reference proteome</keyword>
<protein>
    <submittedName>
        <fullName evidence="1">Uncharacterized protein</fullName>
    </submittedName>
</protein>
<sequence>MKGWLENGNAVDGVSVKYEVIKTVNSKEVLYGTGYVNRQVPERPSSDWFYLVYSDVPDDSSYRIKFTDLKTVAIIRF</sequence>
<evidence type="ECO:0000313" key="2">
    <source>
        <dbReference type="Proteomes" id="UP000680304"/>
    </source>
</evidence>
<accession>A0ABQ4N7N7</accession>
<proteinExistence type="predicted"/>